<dbReference type="CDD" id="cd04766">
    <property type="entry name" value="HTH_HspR"/>
    <property type="match status" value="1"/>
</dbReference>
<dbReference type="PANTHER" id="PTHR30204:SF58">
    <property type="entry name" value="HTH-TYPE TRANSCRIPTIONAL REGULATOR YFMP"/>
    <property type="match status" value="1"/>
</dbReference>
<dbReference type="OrthoDB" id="5345718at2"/>
<dbReference type="GO" id="GO:0003700">
    <property type="term" value="F:DNA-binding transcription factor activity"/>
    <property type="evidence" value="ECO:0007669"/>
    <property type="project" value="InterPro"/>
</dbReference>
<reference evidence="2" key="1">
    <citation type="submission" date="2019-09" db="EMBL/GenBank/DDBJ databases">
        <title>Complete genome sequencing of four Arcobacter species reveals a diverse suite of mobile elements.</title>
        <authorList>
            <person name="On S.L.W."/>
            <person name="Miller W.G."/>
            <person name="Biggs P."/>
            <person name="Cornelius A."/>
            <person name="Vandamme P."/>
        </authorList>
    </citation>
    <scope>NUCLEOTIDE SEQUENCE [LARGE SCALE GENOMIC DNA]</scope>
    <source>
        <strain evidence="2">LMG 26638</strain>
    </source>
</reference>
<dbReference type="PROSITE" id="PS00552">
    <property type="entry name" value="HTH_MERR_1"/>
    <property type="match status" value="1"/>
</dbReference>
<dbReference type="SUPFAM" id="SSF46955">
    <property type="entry name" value="Putative DNA-binding domain"/>
    <property type="match status" value="1"/>
</dbReference>
<name>A0A5C2HDH1_9BACT</name>
<evidence type="ECO:0000313" key="2">
    <source>
        <dbReference type="Proteomes" id="UP000322726"/>
    </source>
</evidence>
<dbReference type="AlphaFoldDB" id="A0A5C2HDH1"/>
<keyword evidence="2" id="KW-1185">Reference proteome</keyword>
<dbReference type="InterPro" id="IPR009061">
    <property type="entry name" value="DNA-bd_dom_put_sf"/>
</dbReference>
<dbReference type="EMBL" id="CP035928">
    <property type="protein sequence ID" value="QEP34392.1"/>
    <property type="molecule type" value="Genomic_DNA"/>
</dbReference>
<organism evidence="1 2">
    <name type="scientific">Malaciobacter pacificus</name>
    <dbReference type="NCBI Taxonomy" id="1080223"/>
    <lineage>
        <taxon>Bacteria</taxon>
        <taxon>Pseudomonadati</taxon>
        <taxon>Campylobacterota</taxon>
        <taxon>Epsilonproteobacteria</taxon>
        <taxon>Campylobacterales</taxon>
        <taxon>Arcobacteraceae</taxon>
        <taxon>Malaciobacter</taxon>
    </lineage>
</organism>
<dbReference type="FunFam" id="1.10.1660.10:FF:000008">
    <property type="entry name" value="Heat shock transcriptional regulator"/>
    <property type="match status" value="1"/>
</dbReference>
<sequence length="131" mass="15125">MEKNSYKEPVYLISAVAEILDIHPQTLRQYEREGLIKPSRTNGKIRLYSQKDIDHIKYVLTLTRELGVNLAGVDIILQLNNKIKELETHIEIYKTKIQKINNMSVVPDTKALVVKKTSFDMVIIDSKKKES</sequence>
<dbReference type="InterPro" id="IPR000551">
    <property type="entry name" value="MerR-type_HTH_dom"/>
</dbReference>
<dbReference type="PROSITE" id="PS50937">
    <property type="entry name" value="HTH_MERR_2"/>
    <property type="match status" value="1"/>
</dbReference>
<dbReference type="KEGG" id="apai:APAC_1273"/>
<gene>
    <name evidence="1" type="primary">hspR</name>
    <name evidence="1" type="ORF">APAC_1273</name>
</gene>
<keyword evidence="1" id="KW-0346">Stress response</keyword>
<accession>A0A5C2HDH1</accession>
<dbReference type="GO" id="GO:0003677">
    <property type="term" value="F:DNA binding"/>
    <property type="evidence" value="ECO:0007669"/>
    <property type="project" value="InterPro"/>
</dbReference>
<dbReference type="SMART" id="SM00422">
    <property type="entry name" value="HTH_MERR"/>
    <property type="match status" value="1"/>
</dbReference>
<dbReference type="Gene3D" id="1.10.1660.10">
    <property type="match status" value="1"/>
</dbReference>
<dbReference type="Pfam" id="PF13411">
    <property type="entry name" value="MerR_1"/>
    <property type="match status" value="1"/>
</dbReference>
<dbReference type="RefSeq" id="WP_130233329.1">
    <property type="nucleotide sequence ID" value="NZ_BMEF01000008.1"/>
</dbReference>
<dbReference type="NCBIfam" id="NF047375">
    <property type="entry name" value="HeatShock_HspR"/>
    <property type="match status" value="1"/>
</dbReference>
<reference evidence="1 2" key="2">
    <citation type="submission" date="2019-09" db="EMBL/GenBank/DDBJ databases">
        <title>Complete genome sequencing of four Arcobacter species reveals a diverse suite of mobile elements.</title>
        <authorList>
            <person name="Miller W.G."/>
            <person name="Yee E."/>
            <person name="Bono J.L."/>
        </authorList>
    </citation>
    <scope>NUCLEOTIDE SEQUENCE [LARGE SCALE GENOMIC DNA]</scope>
    <source>
        <strain evidence="1 2">LMG 26638</strain>
    </source>
</reference>
<dbReference type="Proteomes" id="UP000322726">
    <property type="component" value="Chromosome"/>
</dbReference>
<evidence type="ECO:0000313" key="1">
    <source>
        <dbReference type="EMBL" id="QEP34392.1"/>
    </source>
</evidence>
<proteinExistence type="predicted"/>
<dbReference type="PANTHER" id="PTHR30204">
    <property type="entry name" value="REDOX-CYCLING DRUG-SENSING TRANSCRIPTIONAL ACTIVATOR SOXR"/>
    <property type="match status" value="1"/>
</dbReference>
<reference evidence="1 2" key="3">
    <citation type="submission" date="2019-09" db="EMBL/GenBank/DDBJ databases">
        <title>Taxonomic note: a critical rebuttal of the proposed division of the genus Arcobacter into six genera, emended descriptions of Arcobacter anaerophilus and the genus Arcobacter, and an assessment of genus-level boundaries for Epsilonproteobacteria using in silico genomic comparator tools.</title>
        <authorList>
            <person name="On S.L.W."/>
            <person name="Miller W.G."/>
            <person name="Biggs P."/>
            <person name="Cornelius A."/>
            <person name="Vandamme P."/>
        </authorList>
    </citation>
    <scope>NUCLEOTIDE SEQUENCE [LARGE SCALE GENOMIC DNA]</scope>
    <source>
        <strain evidence="1 2">LMG 26638</strain>
    </source>
</reference>
<protein>
    <submittedName>
        <fullName evidence="1">Heat shock transcriptional regulator, MerR family</fullName>
    </submittedName>
</protein>
<dbReference type="InterPro" id="IPR047057">
    <property type="entry name" value="MerR_fam"/>
</dbReference>